<evidence type="ECO:0000256" key="1">
    <source>
        <dbReference type="SAM" id="MobiDB-lite"/>
    </source>
</evidence>
<dbReference type="RefSeq" id="WP_154671873.1">
    <property type="nucleotide sequence ID" value="NZ_CP017561.2"/>
</dbReference>
<dbReference type="EMBL" id="CP017561">
    <property type="protein sequence ID" value="APA86032.2"/>
    <property type="molecule type" value="Genomic_DNA"/>
</dbReference>
<dbReference type="AlphaFoldDB" id="A0A1I9YI99"/>
<evidence type="ECO:0000313" key="4">
    <source>
        <dbReference type="Proteomes" id="UP000179860"/>
    </source>
</evidence>
<reference evidence="3" key="1">
    <citation type="submission" date="2016-09" db="EMBL/GenBank/DDBJ databases">
        <title>The Complete Genome of Burkholderia sprentiae wsm5005.</title>
        <authorList>
            <person name="De Meyer S."/>
            <person name="Wang P."/>
            <person name="Terpolilli J."/>
        </authorList>
    </citation>
    <scope>NUCLEOTIDE SEQUENCE [LARGE SCALE GENOMIC DNA]</scope>
    <source>
        <strain evidence="3">WSM5005</strain>
    </source>
</reference>
<keyword evidence="2" id="KW-0472">Membrane</keyword>
<feature type="transmembrane region" description="Helical" evidence="2">
    <location>
        <begin position="178"/>
        <end position="203"/>
    </location>
</feature>
<keyword evidence="2" id="KW-0812">Transmembrane</keyword>
<dbReference type="Proteomes" id="UP000179860">
    <property type="component" value="Chromosome 1"/>
</dbReference>
<keyword evidence="2" id="KW-1133">Transmembrane helix</keyword>
<feature type="transmembrane region" description="Helical" evidence="2">
    <location>
        <begin position="12"/>
        <end position="33"/>
    </location>
</feature>
<name>A0A1I9YI99_9BURK</name>
<dbReference type="OrthoDB" id="794091at2"/>
<dbReference type="STRING" id="754502.BJG93_11945"/>
<evidence type="ECO:0000256" key="2">
    <source>
        <dbReference type="SAM" id="Phobius"/>
    </source>
</evidence>
<dbReference type="KEGG" id="pspw:BJG93_11945"/>
<evidence type="ECO:0000313" key="3">
    <source>
        <dbReference type="EMBL" id="APA86032.2"/>
    </source>
</evidence>
<organism evidence="3 4">
    <name type="scientific">Paraburkholderia sprentiae WSM5005</name>
    <dbReference type="NCBI Taxonomy" id="754502"/>
    <lineage>
        <taxon>Bacteria</taxon>
        <taxon>Pseudomonadati</taxon>
        <taxon>Pseudomonadota</taxon>
        <taxon>Betaproteobacteria</taxon>
        <taxon>Burkholderiales</taxon>
        <taxon>Burkholderiaceae</taxon>
        <taxon>Paraburkholderia</taxon>
    </lineage>
</organism>
<feature type="transmembrane region" description="Helical" evidence="2">
    <location>
        <begin position="137"/>
        <end position="158"/>
    </location>
</feature>
<proteinExistence type="predicted"/>
<sequence length="270" mass="29156">MNKPTNKSCKPATSSASTVGMAIILFIYTVLIFSFSRDYVSRFVSGISAPHEVQWSQGNAHLKPGPPGFLYDRKNEKISYLGIVDDKTKSVLDELLAAPDDSSDAGAKANSTEVRQSYYEAIERLAQISNSRRACDIINLLLLGGMFGALGAQLRSLTAFVNHVSKGSLDLTTWWPYYVMRPMTGFLLGISVIAVVQAGLFAISGTIHDPTLGWISLATLAGFGDREFTEKLRHLVKTLFGESNEKPAAAPPSGDKAPVVSPSLPRTDAS</sequence>
<protein>
    <submittedName>
        <fullName evidence="3">Uncharacterized protein</fullName>
    </submittedName>
</protein>
<keyword evidence="4" id="KW-1185">Reference proteome</keyword>
<feature type="region of interest" description="Disordered" evidence="1">
    <location>
        <begin position="244"/>
        <end position="270"/>
    </location>
</feature>
<gene>
    <name evidence="3" type="ORF">BJG93_11945</name>
</gene>
<accession>A0A1I9YI99</accession>
<reference evidence="3" key="2">
    <citation type="submission" date="2021-06" db="EMBL/GenBank/DDBJ databases">
        <authorList>
            <person name="Rogers T.H."/>
            <person name="Ramsay J.P."/>
            <person name="Wang P."/>
            <person name="Terpolilli J."/>
        </authorList>
    </citation>
    <scope>NUCLEOTIDE SEQUENCE [LARGE SCALE GENOMIC DNA]</scope>
    <source>
        <strain evidence="3">WSM5005</strain>
    </source>
</reference>